<dbReference type="EMBL" id="CP010978">
    <property type="protein sequence ID" value="AJQ26250.1"/>
    <property type="molecule type" value="Genomic_DNA"/>
</dbReference>
<dbReference type="Proteomes" id="UP000005361">
    <property type="component" value="Chromosome"/>
</dbReference>
<dbReference type="HOGENOM" id="CLU_2410624_0_0_9"/>
<feature type="signal peptide" evidence="1">
    <location>
        <begin position="1"/>
        <end position="21"/>
    </location>
</feature>
<dbReference type="KEGG" id="pft:JBW_00898"/>
<feature type="chain" id="PRO_5003723040" description="DUF2680 domain-containing protein" evidence="1">
    <location>
        <begin position="22"/>
        <end position="102"/>
    </location>
</feature>
<organism evidence="2 3">
    <name type="scientific">Pelosinus fermentans JBW45</name>
    <dbReference type="NCBI Taxonomy" id="1192197"/>
    <lineage>
        <taxon>Bacteria</taxon>
        <taxon>Bacillati</taxon>
        <taxon>Bacillota</taxon>
        <taxon>Negativicutes</taxon>
        <taxon>Selenomonadales</taxon>
        <taxon>Sporomusaceae</taxon>
        <taxon>Pelosinus</taxon>
    </lineage>
</organism>
<dbReference type="STRING" id="1192197.JBW_00898"/>
<protein>
    <recommendedName>
        <fullName evidence="4">DUF2680 domain-containing protein</fullName>
    </recommendedName>
</protein>
<evidence type="ECO:0008006" key="4">
    <source>
        <dbReference type="Google" id="ProtNLM"/>
    </source>
</evidence>
<proteinExistence type="predicted"/>
<dbReference type="OrthoDB" id="1799482at2"/>
<dbReference type="RefSeq" id="WP_007955584.1">
    <property type="nucleotide sequence ID" value="NZ_CP010978.1"/>
</dbReference>
<name>I9NT99_9FIRM</name>
<evidence type="ECO:0000313" key="2">
    <source>
        <dbReference type="EMBL" id="AJQ26250.1"/>
    </source>
</evidence>
<sequence precursor="true">MKKKILIFTMLAALMAVPVFAATTDKTQTQNDWFNQMSQNHRQMMQQAVDNGTITTEEATQMNEHMQQMAPVMQKMMQNGGMMNGMMQNGGTMGFCNNNNTK</sequence>
<evidence type="ECO:0000313" key="3">
    <source>
        <dbReference type="Proteomes" id="UP000005361"/>
    </source>
</evidence>
<evidence type="ECO:0000256" key="1">
    <source>
        <dbReference type="SAM" id="SignalP"/>
    </source>
</evidence>
<keyword evidence="1" id="KW-0732">Signal</keyword>
<reference evidence="2 3" key="1">
    <citation type="journal article" date="2015" name="Genome Announc.">
        <title>Complete Genome Sequence of Pelosinus fermentans JBW45, a Member of a Remarkably Competitive Group of Negativicutes in the Firmicutes Phylum.</title>
        <authorList>
            <person name="De Leon K.B."/>
            <person name="Utturkar S.M."/>
            <person name="Camilleri L.B."/>
            <person name="Elias D.A."/>
            <person name="Arkin A.P."/>
            <person name="Fields M.W."/>
            <person name="Brown S.D."/>
            <person name="Wall J.D."/>
        </authorList>
    </citation>
    <scope>NUCLEOTIDE SEQUENCE [LARGE SCALE GENOMIC DNA]</scope>
    <source>
        <strain evidence="2 3">JBW45</strain>
    </source>
</reference>
<reference evidence="3" key="2">
    <citation type="submission" date="2015-02" db="EMBL/GenBank/DDBJ databases">
        <title>Complete Genome Sequence of Pelosinus fermentans JBW45.</title>
        <authorList>
            <person name="De Leon K.B."/>
            <person name="Utturkar S.M."/>
            <person name="Camilleri L.B."/>
            <person name="Arkin A.P."/>
            <person name="Fields M.W."/>
            <person name="Brown S.D."/>
            <person name="Wall J.D."/>
        </authorList>
    </citation>
    <scope>NUCLEOTIDE SEQUENCE [LARGE SCALE GENOMIC DNA]</scope>
    <source>
        <strain evidence="3">JBW45</strain>
    </source>
</reference>
<gene>
    <name evidence="2" type="ORF">JBW_00898</name>
</gene>
<dbReference type="AlphaFoldDB" id="I9NT99"/>
<accession>I9NT99</accession>